<dbReference type="SUPFAM" id="SSF48264">
    <property type="entry name" value="Cytochrome P450"/>
    <property type="match status" value="1"/>
</dbReference>
<dbReference type="Pfam" id="PF00067">
    <property type="entry name" value="p450"/>
    <property type="match status" value="1"/>
</dbReference>
<keyword evidence="4" id="KW-0812">Transmembrane</keyword>
<dbReference type="Gene3D" id="1.10.630.10">
    <property type="entry name" value="Cytochrome P450"/>
    <property type="match status" value="1"/>
</dbReference>
<keyword evidence="3" id="KW-0408">Iron</keyword>
<dbReference type="AlphaFoldDB" id="A0AAV5DKW8"/>
<gene>
    <name evidence="5" type="primary">ga28873</name>
    <name evidence="5" type="ORF">PR202_ga28873</name>
</gene>
<keyword evidence="6" id="KW-1185">Reference proteome</keyword>
<reference evidence="5" key="2">
    <citation type="submission" date="2021-12" db="EMBL/GenBank/DDBJ databases">
        <title>Resequencing data analysis of finger millet.</title>
        <authorList>
            <person name="Hatakeyama M."/>
            <person name="Aluri S."/>
            <person name="Balachadran M.T."/>
            <person name="Sivarajan S.R."/>
            <person name="Poveda L."/>
            <person name="Shimizu-Inatsugi R."/>
            <person name="Schlapbach R."/>
            <person name="Sreeman S.M."/>
            <person name="Shimizu K.K."/>
        </authorList>
    </citation>
    <scope>NUCLEOTIDE SEQUENCE</scope>
</reference>
<dbReference type="GO" id="GO:0016705">
    <property type="term" value="F:oxidoreductase activity, acting on paired donors, with incorporation or reduction of molecular oxygen"/>
    <property type="evidence" value="ECO:0007669"/>
    <property type="project" value="InterPro"/>
</dbReference>
<dbReference type="PANTHER" id="PTHR47955:SF21">
    <property type="entry name" value="OS06G0642300 PROTEIN"/>
    <property type="match status" value="1"/>
</dbReference>
<sequence length="222" mass="24363">MADLALYLLFLPLLIALPLLYLRRRSTRSANSSGSIRPPPSPWSLPVIGHIHHLSCALPHRAMCDLARRHGPLILLRLGELPCVVASSADAAREIMRTHDLVFASRHIGPTGRILVGGEDASHGILAAPYGEGWRQLRRICTMELLSLRRVRSFRPVRENEVRRLVSSVAAAASWQTPPGKKQAVNLSKMISEYVADAGVRAIIGSRFRDRGHVLEVAGAKA</sequence>
<keyword evidence="2" id="KW-0479">Metal-binding</keyword>
<proteinExistence type="inferred from homology"/>
<feature type="transmembrane region" description="Helical" evidence="4">
    <location>
        <begin position="6"/>
        <end position="22"/>
    </location>
</feature>
<reference evidence="5" key="1">
    <citation type="journal article" date="2018" name="DNA Res.">
        <title>Multiple hybrid de novo genome assembly of finger millet, an orphan allotetraploid crop.</title>
        <authorList>
            <person name="Hatakeyama M."/>
            <person name="Aluri S."/>
            <person name="Balachadran M.T."/>
            <person name="Sivarajan S.R."/>
            <person name="Patrignani A."/>
            <person name="Gruter S."/>
            <person name="Poveda L."/>
            <person name="Shimizu-Inatsugi R."/>
            <person name="Baeten J."/>
            <person name="Francoijs K.J."/>
            <person name="Nataraja K.N."/>
            <person name="Reddy Y.A.N."/>
            <person name="Phadnis S."/>
            <person name="Ravikumar R.L."/>
            <person name="Schlapbach R."/>
            <person name="Sreeman S.M."/>
            <person name="Shimizu K.K."/>
        </authorList>
    </citation>
    <scope>NUCLEOTIDE SEQUENCE</scope>
</reference>
<organism evidence="5 6">
    <name type="scientific">Eleusine coracana subsp. coracana</name>
    <dbReference type="NCBI Taxonomy" id="191504"/>
    <lineage>
        <taxon>Eukaryota</taxon>
        <taxon>Viridiplantae</taxon>
        <taxon>Streptophyta</taxon>
        <taxon>Embryophyta</taxon>
        <taxon>Tracheophyta</taxon>
        <taxon>Spermatophyta</taxon>
        <taxon>Magnoliopsida</taxon>
        <taxon>Liliopsida</taxon>
        <taxon>Poales</taxon>
        <taxon>Poaceae</taxon>
        <taxon>PACMAD clade</taxon>
        <taxon>Chloridoideae</taxon>
        <taxon>Cynodonteae</taxon>
        <taxon>Eleusininae</taxon>
        <taxon>Eleusine</taxon>
    </lineage>
</organism>
<dbReference type="InterPro" id="IPR036396">
    <property type="entry name" value="Cyt_P450_sf"/>
</dbReference>
<dbReference type="EMBL" id="BQKI01000018">
    <property type="protein sequence ID" value="GJN10752.1"/>
    <property type="molecule type" value="Genomic_DNA"/>
</dbReference>
<keyword evidence="4" id="KW-0472">Membrane</keyword>
<dbReference type="Proteomes" id="UP001054889">
    <property type="component" value="Unassembled WGS sequence"/>
</dbReference>
<keyword evidence="4" id="KW-1133">Transmembrane helix</keyword>
<name>A0AAV5DKW8_ELECO</name>
<evidence type="ECO:0000256" key="3">
    <source>
        <dbReference type="ARBA" id="ARBA00023004"/>
    </source>
</evidence>
<dbReference type="InterPro" id="IPR001128">
    <property type="entry name" value="Cyt_P450"/>
</dbReference>
<dbReference type="PANTHER" id="PTHR47955">
    <property type="entry name" value="CYTOCHROME P450 FAMILY 71 PROTEIN"/>
    <property type="match status" value="1"/>
</dbReference>
<protein>
    <submittedName>
        <fullName evidence="5">Uncharacterized protein</fullName>
    </submittedName>
</protein>
<evidence type="ECO:0000313" key="6">
    <source>
        <dbReference type="Proteomes" id="UP001054889"/>
    </source>
</evidence>
<accession>A0AAV5DKW8</accession>
<evidence type="ECO:0000256" key="1">
    <source>
        <dbReference type="ARBA" id="ARBA00010617"/>
    </source>
</evidence>
<evidence type="ECO:0000256" key="2">
    <source>
        <dbReference type="ARBA" id="ARBA00022723"/>
    </source>
</evidence>
<evidence type="ECO:0000256" key="4">
    <source>
        <dbReference type="SAM" id="Phobius"/>
    </source>
</evidence>
<comment type="caution">
    <text evidence="5">The sequence shown here is derived from an EMBL/GenBank/DDBJ whole genome shotgun (WGS) entry which is preliminary data.</text>
</comment>
<evidence type="ECO:0000313" key="5">
    <source>
        <dbReference type="EMBL" id="GJN10752.1"/>
    </source>
</evidence>
<dbReference type="GO" id="GO:0020037">
    <property type="term" value="F:heme binding"/>
    <property type="evidence" value="ECO:0007669"/>
    <property type="project" value="InterPro"/>
</dbReference>
<dbReference type="GO" id="GO:0005506">
    <property type="term" value="F:iron ion binding"/>
    <property type="evidence" value="ECO:0007669"/>
    <property type="project" value="InterPro"/>
</dbReference>
<dbReference type="GO" id="GO:0004497">
    <property type="term" value="F:monooxygenase activity"/>
    <property type="evidence" value="ECO:0007669"/>
    <property type="project" value="InterPro"/>
</dbReference>
<comment type="similarity">
    <text evidence="1">Belongs to the cytochrome P450 family.</text>
</comment>